<dbReference type="GO" id="GO:0007154">
    <property type="term" value="P:cell communication"/>
    <property type="evidence" value="ECO:0007669"/>
    <property type="project" value="InterPro"/>
</dbReference>
<dbReference type="InterPro" id="IPR014867">
    <property type="entry name" value="Spore_coat_CotH_CotH2/3/7"/>
</dbReference>
<dbReference type="AlphaFoldDB" id="A0A4Q2RK51"/>
<feature type="signal peptide" evidence="4">
    <location>
        <begin position="1"/>
        <end position="32"/>
    </location>
</feature>
<name>A0A4Q2RK51_9ACTN</name>
<dbReference type="Pfam" id="PF08757">
    <property type="entry name" value="CotH"/>
    <property type="match status" value="1"/>
</dbReference>
<evidence type="ECO:0000313" key="7">
    <source>
        <dbReference type="Proteomes" id="UP000291838"/>
    </source>
</evidence>
<sequence>MTRHISRRIAPLCAAVAVSVTAALLAPLSGSAAEPDPVAAAAVGWPPAPPTQLVIDTLGAPIGREDYVPGTVTLDGVAHTTEVRGRGNSSWGWAKKPYKLKLEEDAALVGDIAHDEWVLLANYGDRSGLRTAAAFAIAAQTRLAWTPKFRFVDVVLNGQSQGLYMLTEQVEEGGGRVDLPDDGYLLEFNKRYLRDGEPGFRTKRGSAIAFKDPDEVTKKQRRQVRGAVSRFERVLYGPDFADPKLGYRKYVDVARLIDWYLVEELFANQDSNFQSSVNFSWIPGKRFVFGPVWDFDLSAGTKWKGSTAAEGWYTRTGKSWISRMLQDPAFSKRVKKRWQALRPTVDAVLAQLPQAAATLAPSGEKDWDQWHAGDADLEWTRHARSRNGEVAFVANWLGKRAEWLSRNEVRLGDIRMKSPERVRTVWFPVDLQDPKTTPVDVGWSVVGLSAEAGVDFVAEEGGFTFAPGEVRHYIPVRILDDDVTEGRELIAVVLRNVSSDVVIGSPTLGVVAIDANKR</sequence>
<evidence type="ECO:0000256" key="2">
    <source>
        <dbReference type="ARBA" id="ARBA00022737"/>
    </source>
</evidence>
<protein>
    <recommendedName>
        <fullName evidence="5">Calx-beta domain-containing protein</fullName>
    </recommendedName>
</protein>
<organism evidence="6 7">
    <name type="scientific">Nocardioides glacieisoli</name>
    <dbReference type="NCBI Taxonomy" id="1168730"/>
    <lineage>
        <taxon>Bacteria</taxon>
        <taxon>Bacillati</taxon>
        <taxon>Actinomycetota</taxon>
        <taxon>Actinomycetes</taxon>
        <taxon>Propionibacteriales</taxon>
        <taxon>Nocardioidaceae</taxon>
        <taxon>Nocardioides</taxon>
    </lineage>
</organism>
<dbReference type="OrthoDB" id="9779955at2"/>
<dbReference type="Proteomes" id="UP000291838">
    <property type="component" value="Unassembled WGS sequence"/>
</dbReference>
<reference evidence="6 7" key="1">
    <citation type="submission" date="2019-01" db="EMBL/GenBank/DDBJ databases">
        <title>Novel species of Nocardioides.</title>
        <authorList>
            <person name="Liu Q."/>
            <person name="Xin Y.-H."/>
        </authorList>
    </citation>
    <scope>NUCLEOTIDE SEQUENCE [LARGE SCALE GENOMIC DNA]</scope>
    <source>
        <strain evidence="6 7">HLT3-15</strain>
    </source>
</reference>
<keyword evidence="3" id="KW-0106">Calcium</keyword>
<dbReference type="RefSeq" id="WP_129479036.1">
    <property type="nucleotide sequence ID" value="NZ_SDWS01000011.1"/>
</dbReference>
<dbReference type="Gene3D" id="2.60.40.2030">
    <property type="match status" value="1"/>
</dbReference>
<feature type="chain" id="PRO_5039574538" description="Calx-beta domain-containing protein" evidence="4">
    <location>
        <begin position="33"/>
        <end position="518"/>
    </location>
</feature>
<dbReference type="Pfam" id="PF03160">
    <property type="entry name" value="Calx-beta"/>
    <property type="match status" value="1"/>
</dbReference>
<gene>
    <name evidence="6" type="ORF">EUA06_19850</name>
</gene>
<evidence type="ECO:0000259" key="5">
    <source>
        <dbReference type="Pfam" id="PF03160"/>
    </source>
</evidence>
<keyword evidence="1 4" id="KW-0732">Signal</keyword>
<dbReference type="SUPFAM" id="SSF141072">
    <property type="entry name" value="CalX-like"/>
    <property type="match status" value="1"/>
</dbReference>
<dbReference type="GO" id="GO:0016020">
    <property type="term" value="C:membrane"/>
    <property type="evidence" value="ECO:0007669"/>
    <property type="project" value="InterPro"/>
</dbReference>
<evidence type="ECO:0000256" key="3">
    <source>
        <dbReference type="ARBA" id="ARBA00022837"/>
    </source>
</evidence>
<dbReference type="InterPro" id="IPR003644">
    <property type="entry name" value="Calx_beta"/>
</dbReference>
<accession>A0A4Q2RK51</accession>
<keyword evidence="7" id="KW-1185">Reference proteome</keyword>
<evidence type="ECO:0000256" key="4">
    <source>
        <dbReference type="SAM" id="SignalP"/>
    </source>
</evidence>
<feature type="domain" description="Calx-beta" evidence="5">
    <location>
        <begin position="435"/>
        <end position="498"/>
    </location>
</feature>
<keyword evidence="2" id="KW-0677">Repeat</keyword>
<dbReference type="InterPro" id="IPR038081">
    <property type="entry name" value="CalX-like_sf"/>
</dbReference>
<evidence type="ECO:0000313" key="6">
    <source>
        <dbReference type="EMBL" id="RYB88748.1"/>
    </source>
</evidence>
<dbReference type="EMBL" id="SDWS01000011">
    <property type="protein sequence ID" value="RYB88748.1"/>
    <property type="molecule type" value="Genomic_DNA"/>
</dbReference>
<proteinExistence type="predicted"/>
<evidence type="ECO:0000256" key="1">
    <source>
        <dbReference type="ARBA" id="ARBA00022729"/>
    </source>
</evidence>
<comment type="caution">
    <text evidence="6">The sequence shown here is derived from an EMBL/GenBank/DDBJ whole genome shotgun (WGS) entry which is preliminary data.</text>
</comment>